<evidence type="ECO:0000313" key="6">
    <source>
        <dbReference type="Proteomes" id="UP001295423"/>
    </source>
</evidence>
<accession>A0AAD2CH03</accession>
<reference evidence="5" key="1">
    <citation type="submission" date="2023-08" db="EMBL/GenBank/DDBJ databases">
        <authorList>
            <person name="Audoor S."/>
            <person name="Bilcke G."/>
        </authorList>
    </citation>
    <scope>NUCLEOTIDE SEQUENCE</scope>
</reference>
<dbReference type="PROSITE" id="PS50026">
    <property type="entry name" value="EGF_3"/>
    <property type="match status" value="1"/>
</dbReference>
<keyword evidence="3" id="KW-0472">Membrane</keyword>
<evidence type="ECO:0000256" key="3">
    <source>
        <dbReference type="SAM" id="Phobius"/>
    </source>
</evidence>
<keyword evidence="3" id="KW-1133">Transmembrane helix</keyword>
<evidence type="ECO:0000313" key="5">
    <source>
        <dbReference type="EMBL" id="CAJ1934570.1"/>
    </source>
</evidence>
<feature type="domain" description="EGF-like" evidence="4">
    <location>
        <begin position="640"/>
        <end position="672"/>
    </location>
</feature>
<gene>
    <name evidence="5" type="ORF">CYCCA115_LOCUS3912</name>
</gene>
<dbReference type="Proteomes" id="UP001295423">
    <property type="component" value="Unassembled WGS sequence"/>
</dbReference>
<evidence type="ECO:0000259" key="4">
    <source>
        <dbReference type="PROSITE" id="PS50026"/>
    </source>
</evidence>
<feature type="compositionally biased region" description="Basic and acidic residues" evidence="2">
    <location>
        <begin position="1"/>
        <end position="13"/>
    </location>
</feature>
<feature type="transmembrane region" description="Helical" evidence="3">
    <location>
        <begin position="149"/>
        <end position="170"/>
    </location>
</feature>
<comment type="caution">
    <text evidence="5">The sequence shown here is derived from an EMBL/GenBank/DDBJ whole genome shotgun (WGS) entry which is preliminary data.</text>
</comment>
<keyword evidence="6" id="KW-1185">Reference proteome</keyword>
<proteinExistence type="predicted"/>
<evidence type="ECO:0000256" key="1">
    <source>
        <dbReference type="PROSITE-ProRule" id="PRU00076"/>
    </source>
</evidence>
<protein>
    <recommendedName>
        <fullName evidence="4">EGF-like domain-containing protein</fullName>
    </recommendedName>
</protein>
<sequence length="751" mass="84924">MMQEGKEEDKESSPDNVYDEEENNNDNFQQTRDRDGQHIRRRHNNSNRDVIAEHNGDDWGPEVTKTVPAEAAVMDDDEGKMVYRGSHRGMIEDHMTENVFSLIYTAPVCSSAFWLGILVSLFQIAMPFLAILDLIVFSNDKNPLQVPNSVSLQVRIIGVMALILSVSQFWDFMEALNRLERGPAEFMSTPPGATCWKFYLAYTLQFIMGTLFHITIFTLVVQSTTVVGMFLNFAALEFITTVDDVTFALGKRGYFTNSIKTACDEVSDVIILRPQGGLVPRRIQLFVITAIELAMFTYIVLQELDGRFFCNQIETQFGDGFNTILPLFSGVYYYERQHREGRPVYWDTRKRAAFRYCENGDDGIFSFAESGYWVFNVLSNDIKSIDDMCTNYLSRSPDTKGYDILEQPPTSWLTKHRVTDTIEYVVDYMSLKCVDCSPANCNGECIDGGECACSGDQFGLHCQFTDPPCEETDFDQRTSPFSGAGIKYSSTYNLMRNSKNEVALAYHRPIYSYVNAEDEIDILMHFGRRYFLFYLNSSLIEGVNDTSEDIAILADYLGNEIHPYYDWIEPQFVTRTPEASLIPFHLPVFVSDPIDVGTATDNASPMGLSWSRINRVELDTENYFDMFLIGGHIDTVLLCATCSKVSPCLNQGVCDGDQRCQCTLGHVGRQCEADCWEDPGNGLCPRCFLEYGWDNKCQDCFWDSKALDCPDCRNDPFASDCIDCFGNITSPGCKGEGRNGTAVVGLQRRYG</sequence>
<keyword evidence="3" id="KW-0812">Transmembrane</keyword>
<keyword evidence="1" id="KW-1015">Disulfide bond</keyword>
<dbReference type="CDD" id="cd00054">
    <property type="entry name" value="EGF_CA"/>
    <property type="match status" value="1"/>
</dbReference>
<dbReference type="AlphaFoldDB" id="A0AAD2CH03"/>
<feature type="transmembrane region" description="Helical" evidence="3">
    <location>
        <begin position="199"/>
        <end position="221"/>
    </location>
</feature>
<comment type="caution">
    <text evidence="1">Lacks conserved residue(s) required for the propagation of feature annotation.</text>
</comment>
<organism evidence="5 6">
    <name type="scientific">Cylindrotheca closterium</name>
    <dbReference type="NCBI Taxonomy" id="2856"/>
    <lineage>
        <taxon>Eukaryota</taxon>
        <taxon>Sar</taxon>
        <taxon>Stramenopiles</taxon>
        <taxon>Ochrophyta</taxon>
        <taxon>Bacillariophyta</taxon>
        <taxon>Bacillariophyceae</taxon>
        <taxon>Bacillariophycidae</taxon>
        <taxon>Bacillariales</taxon>
        <taxon>Bacillariaceae</taxon>
        <taxon>Cylindrotheca</taxon>
    </lineage>
</organism>
<dbReference type="EMBL" id="CAKOGP040000336">
    <property type="protein sequence ID" value="CAJ1934570.1"/>
    <property type="molecule type" value="Genomic_DNA"/>
</dbReference>
<name>A0AAD2CH03_9STRA</name>
<dbReference type="InterPro" id="IPR000742">
    <property type="entry name" value="EGF"/>
</dbReference>
<keyword evidence="1" id="KW-0245">EGF-like domain</keyword>
<evidence type="ECO:0000256" key="2">
    <source>
        <dbReference type="SAM" id="MobiDB-lite"/>
    </source>
</evidence>
<feature type="region of interest" description="Disordered" evidence="2">
    <location>
        <begin position="1"/>
        <end position="63"/>
    </location>
</feature>
<feature type="disulfide bond" evidence="1">
    <location>
        <begin position="662"/>
        <end position="671"/>
    </location>
</feature>
<feature type="transmembrane region" description="Helical" evidence="3">
    <location>
        <begin position="112"/>
        <end position="137"/>
    </location>
</feature>
<dbReference type="PROSITE" id="PS00022">
    <property type="entry name" value="EGF_1"/>
    <property type="match status" value="1"/>
</dbReference>